<dbReference type="InterPro" id="IPR004827">
    <property type="entry name" value="bZIP"/>
</dbReference>
<dbReference type="PROSITE" id="PS00036">
    <property type="entry name" value="BZIP_BASIC"/>
    <property type="match status" value="1"/>
</dbReference>
<comment type="caution">
    <text evidence="4">The sequence shown here is derived from an EMBL/GenBank/DDBJ whole genome shotgun (WGS) entry which is preliminary data.</text>
</comment>
<sequence length="355" mass="39880">MEAQYPYYFNGPAVASSSSSGTAATSSGYTYPKSAFPNHESTFQTHPSPIPSYPPIALSSLAPNVQWSPACAVPLNDHTNHWTAQRPVTSFDHCNSQPQPLYHGYSAEPTTRPLSNSGRNGSRWVDSAGASQHQDWRDSDDGQSTMYSAHPSYYPGTPLSECATLSPAETPLLLTPLLPQHEIDMGDDAAIVHPDDQSSMFGQHPPGVFSMDAAIESVAKARKEMDRGRGVIPPPPTRTPARSARTHRDREPLYKKQKRSVVEEMETVVVKKESEADDLYPILDDGEKLKLLKRREKNKFAQAESRERRKRYERQLEEKKEMLTQEVLKWKERCKMMDVLLREYGIRLSSESMDS</sequence>
<dbReference type="AlphaFoldDB" id="A0AAW0BFC2"/>
<keyword evidence="5" id="KW-1185">Reference proteome</keyword>
<feature type="domain" description="BZIP" evidence="3">
    <location>
        <begin position="293"/>
        <end position="308"/>
    </location>
</feature>
<feature type="coiled-coil region" evidence="1">
    <location>
        <begin position="302"/>
        <end position="333"/>
    </location>
</feature>
<dbReference type="CDD" id="cd14686">
    <property type="entry name" value="bZIP"/>
    <property type="match status" value="1"/>
</dbReference>
<reference evidence="4 5" key="1">
    <citation type="journal article" date="2024" name="J Genomics">
        <title>Draft genome sequencing and assembly of Favolaschia claudopus CIRM-BRFM 2984 isolated from oak limbs.</title>
        <authorList>
            <person name="Navarro D."/>
            <person name="Drula E."/>
            <person name="Chaduli D."/>
            <person name="Cazenave R."/>
            <person name="Ahrendt S."/>
            <person name="Wang J."/>
            <person name="Lipzen A."/>
            <person name="Daum C."/>
            <person name="Barry K."/>
            <person name="Grigoriev I.V."/>
            <person name="Favel A."/>
            <person name="Rosso M.N."/>
            <person name="Martin F."/>
        </authorList>
    </citation>
    <scope>NUCLEOTIDE SEQUENCE [LARGE SCALE GENOMIC DNA]</scope>
    <source>
        <strain evidence="4 5">CIRM-BRFM 2984</strain>
    </source>
</reference>
<gene>
    <name evidence="4" type="ORF">R3P38DRAFT_2953114</name>
</gene>
<protein>
    <recommendedName>
        <fullName evidence="3">BZIP domain-containing protein</fullName>
    </recommendedName>
</protein>
<evidence type="ECO:0000256" key="1">
    <source>
        <dbReference type="SAM" id="Coils"/>
    </source>
</evidence>
<organism evidence="4 5">
    <name type="scientific">Favolaschia claudopus</name>
    <dbReference type="NCBI Taxonomy" id="2862362"/>
    <lineage>
        <taxon>Eukaryota</taxon>
        <taxon>Fungi</taxon>
        <taxon>Dikarya</taxon>
        <taxon>Basidiomycota</taxon>
        <taxon>Agaricomycotina</taxon>
        <taxon>Agaricomycetes</taxon>
        <taxon>Agaricomycetidae</taxon>
        <taxon>Agaricales</taxon>
        <taxon>Marasmiineae</taxon>
        <taxon>Mycenaceae</taxon>
        <taxon>Favolaschia</taxon>
    </lineage>
</organism>
<feature type="region of interest" description="Disordered" evidence="2">
    <location>
        <begin position="102"/>
        <end position="152"/>
    </location>
</feature>
<evidence type="ECO:0000313" key="5">
    <source>
        <dbReference type="Proteomes" id="UP001362999"/>
    </source>
</evidence>
<proteinExistence type="predicted"/>
<feature type="region of interest" description="Disordered" evidence="2">
    <location>
        <begin position="225"/>
        <end position="251"/>
    </location>
</feature>
<dbReference type="Proteomes" id="UP001362999">
    <property type="component" value="Unassembled WGS sequence"/>
</dbReference>
<keyword evidence="1" id="KW-0175">Coiled coil</keyword>
<dbReference type="InterPro" id="IPR046347">
    <property type="entry name" value="bZIP_sf"/>
</dbReference>
<dbReference type="EMBL" id="JAWWNJ010000034">
    <property type="protein sequence ID" value="KAK7025173.1"/>
    <property type="molecule type" value="Genomic_DNA"/>
</dbReference>
<evidence type="ECO:0000256" key="2">
    <source>
        <dbReference type="SAM" id="MobiDB-lite"/>
    </source>
</evidence>
<dbReference type="GO" id="GO:0003700">
    <property type="term" value="F:DNA-binding transcription factor activity"/>
    <property type="evidence" value="ECO:0007669"/>
    <property type="project" value="InterPro"/>
</dbReference>
<evidence type="ECO:0000313" key="4">
    <source>
        <dbReference type="EMBL" id="KAK7025173.1"/>
    </source>
</evidence>
<name>A0AAW0BFC2_9AGAR</name>
<feature type="compositionally biased region" description="Polar residues" evidence="2">
    <location>
        <begin position="108"/>
        <end position="120"/>
    </location>
</feature>
<evidence type="ECO:0000259" key="3">
    <source>
        <dbReference type="PROSITE" id="PS00036"/>
    </source>
</evidence>
<dbReference type="SUPFAM" id="SSF57959">
    <property type="entry name" value="Leucine zipper domain"/>
    <property type="match status" value="1"/>
</dbReference>
<accession>A0AAW0BFC2</accession>